<dbReference type="InterPro" id="IPR037523">
    <property type="entry name" value="VOC_core"/>
</dbReference>
<dbReference type="AlphaFoldDB" id="A0A5M3VWB1"/>
<organism evidence="2 3">
    <name type="scientific">Acrocarpospora corrugata</name>
    <dbReference type="NCBI Taxonomy" id="35763"/>
    <lineage>
        <taxon>Bacteria</taxon>
        <taxon>Bacillati</taxon>
        <taxon>Actinomycetota</taxon>
        <taxon>Actinomycetes</taxon>
        <taxon>Streptosporangiales</taxon>
        <taxon>Streptosporangiaceae</taxon>
        <taxon>Acrocarpospora</taxon>
    </lineage>
</organism>
<dbReference type="Pfam" id="PF18029">
    <property type="entry name" value="Glyoxalase_6"/>
    <property type="match status" value="1"/>
</dbReference>
<dbReference type="OrthoDB" id="9793039at2"/>
<proteinExistence type="predicted"/>
<protein>
    <submittedName>
        <fullName evidence="2">Glyoxalase</fullName>
    </submittedName>
</protein>
<dbReference type="InterPro" id="IPR029068">
    <property type="entry name" value="Glyas_Bleomycin-R_OHBP_Dase"/>
</dbReference>
<name>A0A5M3VWB1_9ACTN</name>
<feature type="domain" description="VOC" evidence="1">
    <location>
        <begin position="5"/>
        <end position="116"/>
    </location>
</feature>
<dbReference type="SUPFAM" id="SSF54593">
    <property type="entry name" value="Glyoxalase/Bleomycin resistance protein/Dihydroxybiphenyl dioxygenase"/>
    <property type="match status" value="1"/>
</dbReference>
<dbReference type="PROSITE" id="PS51819">
    <property type="entry name" value="VOC"/>
    <property type="match status" value="1"/>
</dbReference>
<evidence type="ECO:0000313" key="2">
    <source>
        <dbReference type="EMBL" id="GES00250.1"/>
    </source>
</evidence>
<dbReference type="EMBL" id="BLAD01000044">
    <property type="protein sequence ID" value="GES00250.1"/>
    <property type="molecule type" value="Genomic_DNA"/>
</dbReference>
<gene>
    <name evidence="2" type="ORF">Acor_23130</name>
</gene>
<sequence>MSAPTPGWFDISSPDSARARRFYQDMFDWPVNAIDDTYALIGGEEGPPSGGIGQAGPDSPYTGLVVYFPVEDVEAALVRAEKLGGTRRLEPQSVPGMGRIAVFVDPDGNPVGLVGP</sequence>
<comment type="caution">
    <text evidence="2">The sequence shown here is derived from an EMBL/GenBank/DDBJ whole genome shotgun (WGS) entry which is preliminary data.</text>
</comment>
<keyword evidence="3" id="KW-1185">Reference proteome</keyword>
<evidence type="ECO:0000259" key="1">
    <source>
        <dbReference type="PROSITE" id="PS51819"/>
    </source>
</evidence>
<dbReference type="InterPro" id="IPR041581">
    <property type="entry name" value="Glyoxalase_6"/>
</dbReference>
<accession>A0A5M3VWB1</accession>
<dbReference type="InterPro" id="IPR052164">
    <property type="entry name" value="Anthracycline_SecMetBiosynth"/>
</dbReference>
<evidence type="ECO:0000313" key="3">
    <source>
        <dbReference type="Proteomes" id="UP000334990"/>
    </source>
</evidence>
<dbReference type="PANTHER" id="PTHR33993">
    <property type="entry name" value="GLYOXALASE-RELATED"/>
    <property type="match status" value="1"/>
</dbReference>
<dbReference type="PANTHER" id="PTHR33993:SF14">
    <property type="entry name" value="GB|AAF24581.1"/>
    <property type="match status" value="1"/>
</dbReference>
<dbReference type="RefSeq" id="WP_155336609.1">
    <property type="nucleotide sequence ID" value="NZ_BAAABN010000033.1"/>
</dbReference>
<dbReference type="Proteomes" id="UP000334990">
    <property type="component" value="Unassembled WGS sequence"/>
</dbReference>
<reference evidence="2 3" key="1">
    <citation type="submission" date="2019-10" db="EMBL/GenBank/DDBJ databases">
        <title>Whole genome shotgun sequence of Acrocarpospora corrugata NBRC 13972.</title>
        <authorList>
            <person name="Ichikawa N."/>
            <person name="Kimura A."/>
            <person name="Kitahashi Y."/>
            <person name="Komaki H."/>
            <person name="Oguchi A."/>
        </authorList>
    </citation>
    <scope>NUCLEOTIDE SEQUENCE [LARGE SCALE GENOMIC DNA]</scope>
    <source>
        <strain evidence="2 3">NBRC 13972</strain>
    </source>
</reference>
<dbReference type="Gene3D" id="3.10.180.10">
    <property type="entry name" value="2,3-Dihydroxybiphenyl 1,2-Dioxygenase, domain 1"/>
    <property type="match status" value="1"/>
</dbReference>
<dbReference type="CDD" id="cd07247">
    <property type="entry name" value="SgaA_N_like"/>
    <property type="match status" value="1"/>
</dbReference>